<dbReference type="PANTHER" id="PTHR19842:SF2">
    <property type="entry name" value="WD REPEAT PROTEIN (AFU_ORTHOLOGUE AFUA_5G04300)"/>
    <property type="match status" value="1"/>
</dbReference>
<feature type="compositionally biased region" description="Polar residues" evidence="3">
    <location>
        <begin position="1"/>
        <end position="18"/>
    </location>
</feature>
<evidence type="ECO:0000256" key="3">
    <source>
        <dbReference type="SAM" id="MobiDB-lite"/>
    </source>
</evidence>
<dbReference type="PROSITE" id="PS50082">
    <property type="entry name" value="WD_REPEATS_2"/>
    <property type="match status" value="1"/>
</dbReference>
<dbReference type="Proteomes" id="UP001302126">
    <property type="component" value="Unassembled WGS sequence"/>
</dbReference>
<keyword evidence="2" id="KW-0853">WD repeat</keyword>
<dbReference type="SUPFAM" id="SSF50978">
    <property type="entry name" value="WD40 repeat-like"/>
    <property type="match status" value="1"/>
</dbReference>
<dbReference type="InterPro" id="IPR001680">
    <property type="entry name" value="WD40_rpt"/>
</dbReference>
<dbReference type="GO" id="GO:0032956">
    <property type="term" value="P:regulation of actin cytoskeleton organization"/>
    <property type="evidence" value="ECO:0007669"/>
    <property type="project" value="TreeGrafter"/>
</dbReference>
<feature type="repeat" description="WD" evidence="2">
    <location>
        <begin position="924"/>
        <end position="946"/>
    </location>
</feature>
<dbReference type="AlphaFoldDB" id="A0AAN7AG92"/>
<sequence length="1187" mass="130115">MSSTVTATASTPRPTFQHSEAAINTPGTAATPITSANASRPPILTASSPYSNQEPRPKRRRVEGPEQQPSSASVQFQRLHACLKKQVLPYLAQCPPALHSQVLGQLTKSPEFLTEFTKGHGELSREYEATLAAQIRRRTQTLMTSQWPSAGNALTTPKHPTPSIPVVNNASQPFQNVVSTTRYSSSPIPIPVVPSVPKPARATTSTTASLLSTAKLPAPVPVMPAISTSPIPLPAYTRALPSGGARPAPAIAATPRTDPPPSREATAPVVKDRYGSPATTSAINGNPAQVTIVRLPLASDSTIDDRPEPPEIAKASPPIVPAAINTTPVNLIPKATPSISTPKDTHKKPKPAEVRPYIDFKDRAFAVLGTQHFLVEAGSGSRSVIHVDFALSEIEALQALVLKTLGLGPEALSKKKGARGGLKRDLGRLLRKNQKSLDKVLDACEGEFAGRRRSDMRNFIQDLMTKNTTSRDSAVLTLLEDPEDRQGQFRRETKVSSLLLGREIVGNRGFSLMRRPQNFNNEFRKCREDDLELKATWTGGAGDIITIAWVSNDGYICGTTEHSDAHNQQYNKPGNLLLGSCSAATLRSYPQHRIVRPIVERGENSTNAMRESQDPWLYSSVVASDYDCMYDRAYTAGFDRSVKIWRVKPTGQSMSLLGDWEHEGNVNFVAVSKHPSGLVATAADVATEAVRVYLVNEKDIKNSRFRPHSCSRVTDDAGNLVSTEKWAYYPATMQWGCAPEVQTLLLVGYSPRSRTGDDSDIPEERRNSGELCLWDGMTGERWRVLSAASSNVFEVLWHPTQPCFIAATAPFGLEVDARARTQIRVFCRPADEKTYGDKVFNAIKVLDCDALDINELTIMPNSATYCYVTAGCTDGKVYVWDTARGDRPIHVLKHGEPIDEYRGDREREDVGVKFTAWGSTLDRFYTGSSDGLVKVWNIRSDKPLIRVLFEAPAPVSCGMFSPDKSRLILGDASGRVFMLSVNEEELPAGPAPVQANGLRRGTTKIIRPPRQVIPHPEPAPPRHDAEGRPLKLETAGTMGHSYLASGQLKRHPNPTIGVVQGENYAQTGLFNKEAHFNNDPTAPLIASIAVKQRDAGVDTSSSGRSRRRQYATVKEFREIPELQQRHMQNLGRDLNLDALPEETKQSLRAEGVDFALMGEYVIPHEEEEEPPLLKGFNEDIEVVEVLE</sequence>
<dbReference type="InterPro" id="IPR036322">
    <property type="entry name" value="WD40_repeat_dom_sf"/>
</dbReference>
<dbReference type="EMBL" id="MU864432">
    <property type="protein sequence ID" value="KAK4186098.1"/>
    <property type="molecule type" value="Genomic_DNA"/>
</dbReference>
<dbReference type="PANTHER" id="PTHR19842">
    <property type="entry name" value="G BETA-LIKE PROTEIN GBL"/>
    <property type="match status" value="1"/>
</dbReference>
<organism evidence="4 5">
    <name type="scientific">Podospora australis</name>
    <dbReference type="NCBI Taxonomy" id="1536484"/>
    <lineage>
        <taxon>Eukaryota</taxon>
        <taxon>Fungi</taxon>
        <taxon>Dikarya</taxon>
        <taxon>Ascomycota</taxon>
        <taxon>Pezizomycotina</taxon>
        <taxon>Sordariomycetes</taxon>
        <taxon>Sordariomycetidae</taxon>
        <taxon>Sordariales</taxon>
        <taxon>Podosporaceae</taxon>
        <taxon>Podospora</taxon>
    </lineage>
</organism>
<evidence type="ECO:0000256" key="1">
    <source>
        <dbReference type="ARBA" id="ARBA00009890"/>
    </source>
</evidence>
<comment type="caution">
    <text evidence="4">The sequence shown here is derived from an EMBL/GenBank/DDBJ whole genome shotgun (WGS) entry which is preliminary data.</text>
</comment>
<evidence type="ECO:0000256" key="2">
    <source>
        <dbReference type="PROSITE-ProRule" id="PRU00221"/>
    </source>
</evidence>
<dbReference type="GO" id="GO:0031932">
    <property type="term" value="C:TORC2 complex"/>
    <property type="evidence" value="ECO:0007669"/>
    <property type="project" value="InterPro"/>
</dbReference>
<keyword evidence="5" id="KW-1185">Reference proteome</keyword>
<dbReference type="GO" id="GO:0031931">
    <property type="term" value="C:TORC1 complex"/>
    <property type="evidence" value="ECO:0007669"/>
    <property type="project" value="InterPro"/>
</dbReference>
<accession>A0AAN7AG92</accession>
<comment type="similarity">
    <text evidence="1">Belongs to the WD repeat LST8 family.</text>
</comment>
<dbReference type="SMART" id="SM00320">
    <property type="entry name" value="WD40"/>
    <property type="match status" value="6"/>
</dbReference>
<evidence type="ECO:0008006" key="6">
    <source>
        <dbReference type="Google" id="ProtNLM"/>
    </source>
</evidence>
<feature type="region of interest" description="Disordered" evidence="3">
    <location>
        <begin position="1"/>
        <end position="73"/>
    </location>
</feature>
<feature type="compositionally biased region" description="Low complexity" evidence="3">
    <location>
        <begin position="245"/>
        <end position="256"/>
    </location>
</feature>
<reference evidence="4" key="1">
    <citation type="journal article" date="2023" name="Mol. Phylogenet. Evol.">
        <title>Genome-scale phylogeny and comparative genomics of the fungal order Sordariales.</title>
        <authorList>
            <person name="Hensen N."/>
            <person name="Bonometti L."/>
            <person name="Westerberg I."/>
            <person name="Brannstrom I.O."/>
            <person name="Guillou S."/>
            <person name="Cros-Aarteil S."/>
            <person name="Calhoun S."/>
            <person name="Haridas S."/>
            <person name="Kuo A."/>
            <person name="Mondo S."/>
            <person name="Pangilinan J."/>
            <person name="Riley R."/>
            <person name="LaButti K."/>
            <person name="Andreopoulos B."/>
            <person name="Lipzen A."/>
            <person name="Chen C."/>
            <person name="Yan M."/>
            <person name="Daum C."/>
            <person name="Ng V."/>
            <person name="Clum A."/>
            <person name="Steindorff A."/>
            <person name="Ohm R.A."/>
            <person name="Martin F."/>
            <person name="Silar P."/>
            <person name="Natvig D.O."/>
            <person name="Lalanne C."/>
            <person name="Gautier V."/>
            <person name="Ament-Velasquez S.L."/>
            <person name="Kruys A."/>
            <person name="Hutchinson M.I."/>
            <person name="Powell A.J."/>
            <person name="Barry K."/>
            <person name="Miller A.N."/>
            <person name="Grigoriev I.V."/>
            <person name="Debuchy R."/>
            <person name="Gladieux P."/>
            <person name="Hiltunen Thoren M."/>
            <person name="Johannesson H."/>
        </authorList>
    </citation>
    <scope>NUCLEOTIDE SEQUENCE</scope>
    <source>
        <strain evidence="4">PSN309</strain>
    </source>
</reference>
<feature type="region of interest" description="Disordered" evidence="3">
    <location>
        <begin position="244"/>
        <end position="267"/>
    </location>
</feature>
<proteinExistence type="inferred from homology"/>
<dbReference type="InterPro" id="IPR037588">
    <property type="entry name" value="MLST8"/>
</dbReference>
<protein>
    <recommendedName>
        <fullName evidence="6">Rik1-associated factor 1</fullName>
    </recommendedName>
</protein>
<name>A0AAN7AG92_9PEZI</name>
<evidence type="ECO:0000313" key="5">
    <source>
        <dbReference type="Proteomes" id="UP001302126"/>
    </source>
</evidence>
<gene>
    <name evidence="4" type="ORF">QBC35DRAFT_524518</name>
</gene>
<feature type="compositionally biased region" description="Polar residues" evidence="3">
    <location>
        <begin position="25"/>
        <end position="38"/>
    </location>
</feature>
<reference evidence="4" key="2">
    <citation type="submission" date="2023-05" db="EMBL/GenBank/DDBJ databases">
        <authorList>
            <consortium name="Lawrence Berkeley National Laboratory"/>
            <person name="Steindorff A."/>
            <person name="Hensen N."/>
            <person name="Bonometti L."/>
            <person name="Westerberg I."/>
            <person name="Brannstrom I.O."/>
            <person name="Guillou S."/>
            <person name="Cros-Aarteil S."/>
            <person name="Calhoun S."/>
            <person name="Haridas S."/>
            <person name="Kuo A."/>
            <person name="Mondo S."/>
            <person name="Pangilinan J."/>
            <person name="Riley R."/>
            <person name="Labutti K."/>
            <person name="Andreopoulos B."/>
            <person name="Lipzen A."/>
            <person name="Chen C."/>
            <person name="Yanf M."/>
            <person name="Daum C."/>
            <person name="Ng V."/>
            <person name="Clum A."/>
            <person name="Ohm R."/>
            <person name="Martin F."/>
            <person name="Silar P."/>
            <person name="Natvig D."/>
            <person name="Lalanne C."/>
            <person name="Gautier V."/>
            <person name="Ament-Velasquez S.L."/>
            <person name="Kruys A."/>
            <person name="Hutchinson M.I."/>
            <person name="Powell A.J."/>
            <person name="Barry K."/>
            <person name="Miller A.N."/>
            <person name="Grigoriev I.V."/>
            <person name="Debuchy R."/>
            <person name="Gladieux P."/>
            <person name="Thoren M.H."/>
            <person name="Johannesson H."/>
        </authorList>
    </citation>
    <scope>NUCLEOTIDE SEQUENCE</scope>
    <source>
        <strain evidence="4">PSN309</strain>
    </source>
</reference>
<evidence type="ECO:0000313" key="4">
    <source>
        <dbReference type="EMBL" id="KAK4186098.1"/>
    </source>
</evidence>
<dbReference type="Gene3D" id="2.130.10.10">
    <property type="entry name" value="YVTN repeat-like/Quinoprotein amine dehydrogenase"/>
    <property type="match status" value="1"/>
</dbReference>
<feature type="compositionally biased region" description="Polar residues" evidence="3">
    <location>
        <begin position="45"/>
        <end position="54"/>
    </location>
</feature>
<dbReference type="InterPro" id="IPR015943">
    <property type="entry name" value="WD40/YVTN_repeat-like_dom_sf"/>
</dbReference>
<dbReference type="GO" id="GO:0031929">
    <property type="term" value="P:TOR signaling"/>
    <property type="evidence" value="ECO:0007669"/>
    <property type="project" value="InterPro"/>
</dbReference>